<dbReference type="EMBL" id="QCYY01001263">
    <property type="protein sequence ID" value="ROT79269.1"/>
    <property type="molecule type" value="Genomic_DNA"/>
</dbReference>
<dbReference type="GO" id="GO:0000460">
    <property type="term" value="P:maturation of 5.8S rRNA"/>
    <property type="evidence" value="ECO:0007669"/>
    <property type="project" value="TreeGrafter"/>
</dbReference>
<protein>
    <submittedName>
        <fullName evidence="1">M-phase phosphoprotein 6 protein</fullName>
    </submittedName>
</protein>
<dbReference type="PANTHER" id="PTHR13582">
    <property type="entry name" value="M-PHASE PHOSPHOPROTEIN 6"/>
    <property type="match status" value="1"/>
</dbReference>
<keyword evidence="2" id="KW-1185">Reference proteome</keyword>
<dbReference type="Pfam" id="PF10175">
    <property type="entry name" value="MPP6"/>
    <property type="match status" value="1"/>
</dbReference>
<reference evidence="1 2" key="1">
    <citation type="submission" date="2018-04" db="EMBL/GenBank/DDBJ databases">
        <authorList>
            <person name="Zhang X."/>
            <person name="Yuan J."/>
            <person name="Li F."/>
            <person name="Xiang J."/>
        </authorList>
    </citation>
    <scope>NUCLEOTIDE SEQUENCE [LARGE SCALE GENOMIC DNA]</scope>
    <source>
        <tissue evidence="1">Muscle</tissue>
    </source>
</reference>
<organism evidence="1 2">
    <name type="scientific">Penaeus vannamei</name>
    <name type="common">Whiteleg shrimp</name>
    <name type="synonym">Litopenaeus vannamei</name>
    <dbReference type="NCBI Taxonomy" id="6689"/>
    <lineage>
        <taxon>Eukaryota</taxon>
        <taxon>Metazoa</taxon>
        <taxon>Ecdysozoa</taxon>
        <taxon>Arthropoda</taxon>
        <taxon>Crustacea</taxon>
        <taxon>Multicrustacea</taxon>
        <taxon>Malacostraca</taxon>
        <taxon>Eumalacostraca</taxon>
        <taxon>Eucarida</taxon>
        <taxon>Decapoda</taxon>
        <taxon>Dendrobranchiata</taxon>
        <taxon>Penaeoidea</taxon>
        <taxon>Penaeidae</taxon>
        <taxon>Penaeus</taxon>
    </lineage>
</organism>
<dbReference type="AlphaFoldDB" id="A0A3R7QHP6"/>
<evidence type="ECO:0000313" key="1">
    <source>
        <dbReference type="EMBL" id="ROT79269.1"/>
    </source>
</evidence>
<gene>
    <name evidence="1" type="ORF">C7M84_001991</name>
</gene>
<dbReference type="STRING" id="6689.A0A3R7QHP6"/>
<comment type="caution">
    <text evidence="1">The sequence shown here is derived from an EMBL/GenBank/DDBJ whole genome shotgun (WGS) entry which is preliminary data.</text>
</comment>
<dbReference type="OrthoDB" id="20403at2759"/>
<dbReference type="Proteomes" id="UP000283509">
    <property type="component" value="Unassembled WGS sequence"/>
</dbReference>
<reference evidence="1 2" key="2">
    <citation type="submission" date="2019-01" db="EMBL/GenBank/DDBJ databases">
        <title>The decoding of complex shrimp genome reveals the adaptation for benthos swimmer, frequently molting mechanism and breeding impact on genome.</title>
        <authorList>
            <person name="Sun Y."/>
            <person name="Gao Y."/>
            <person name="Yu Y."/>
        </authorList>
    </citation>
    <scope>NUCLEOTIDE SEQUENCE [LARGE SCALE GENOMIC DNA]</scope>
    <source>
        <tissue evidence="1">Muscle</tissue>
    </source>
</reference>
<accession>A0A3R7QHP6</accession>
<evidence type="ECO:0000313" key="2">
    <source>
        <dbReference type="Proteomes" id="UP000283509"/>
    </source>
</evidence>
<sequence length="166" mass="19011">MSMEGEVKQNVKKLSKGVLELKFMKKTKEKAVLQEENEERQQLYQDQLSLLHKGADRIVMVDSYFDCMDFLPCRLSFGGMDPDIEKLNEDKLTGVYKTERILPAPNKGDGIEEDVTAEEIAENYSKLLGNKAKQFTKRKSDHNEFENTTEAEVPMMTGEERVGRVV</sequence>
<proteinExistence type="predicted"/>
<dbReference type="InterPro" id="IPR019324">
    <property type="entry name" value="MPP6"/>
</dbReference>
<dbReference type="PANTHER" id="PTHR13582:SF0">
    <property type="entry name" value="M-PHASE PHOSPHOPROTEIN 6"/>
    <property type="match status" value="1"/>
</dbReference>
<name>A0A3R7QHP6_PENVA</name>